<dbReference type="EMBL" id="CP015879">
    <property type="protein sequence ID" value="ANI18882.1"/>
    <property type="molecule type" value="Genomic_DNA"/>
</dbReference>
<reference evidence="1 2" key="1">
    <citation type="submission" date="2016-05" db="EMBL/GenBank/DDBJ databases">
        <title>Genome Sequence of Pseudomonas citronellolis Strain SJTE-3, an Estrogens and Persistent Organic Pollutants degradation strain.</title>
        <authorList>
            <person name="Liang R."/>
        </authorList>
    </citation>
    <scope>NUCLEOTIDE SEQUENCE [LARGE SCALE GENOMIC DNA]</scope>
    <source>
        <strain evidence="1 2">SJTE-3</strain>
        <plasmid evidence="2">Plasmid prbl16</plasmid>
    </source>
</reference>
<protein>
    <submittedName>
        <fullName evidence="1">Uncharacterized protein</fullName>
    </submittedName>
</protein>
<proteinExistence type="predicted"/>
<dbReference type="Proteomes" id="UP000077748">
    <property type="component" value="Plasmid pRBL16"/>
</dbReference>
<geneLocation type="plasmid" evidence="2">
    <name>prbl16</name>
</geneLocation>
<organism evidence="1 2">
    <name type="scientific">Pseudomonas citronellolis</name>
    <dbReference type="NCBI Taxonomy" id="53408"/>
    <lineage>
        <taxon>Bacteria</taxon>
        <taxon>Pseudomonadati</taxon>
        <taxon>Pseudomonadota</taxon>
        <taxon>Gammaproteobacteria</taxon>
        <taxon>Pseudomonadales</taxon>
        <taxon>Pseudomonadaceae</taxon>
        <taxon>Pseudomonas</taxon>
    </lineage>
</organism>
<evidence type="ECO:0000313" key="2">
    <source>
        <dbReference type="Proteomes" id="UP000077748"/>
    </source>
</evidence>
<dbReference type="AlphaFoldDB" id="A0A1A9KMY7"/>
<sequence length="219" mass="24021">MKITNAFTRQVGQLENTDDPATPILFRSIHPAQDQDLLSSIRHDVGLAPGLALLYDDEHVLIYDQEEVNLLPGELQNFYRAASSVSTWLGVAWELCVNTDNPDSPIEVLSSGCQEHIERLATALNDSIQPSTSVLVPLRSVVHEVDPNGSLYAVTCRLADDDDDSVYHVRCADEGTAQEVAIRNLYEEAGSSPDPTAEDHRQHYIITSQLVATPVASTI</sequence>
<dbReference type="RefSeq" id="WP_010792796.1">
    <property type="nucleotide sequence ID" value="NZ_CP015879.1"/>
</dbReference>
<gene>
    <name evidence="1" type="ORF">A9C11_33045</name>
</gene>
<dbReference type="GeneID" id="93444939"/>
<name>A0A1A9KMY7_9PSED</name>
<evidence type="ECO:0000313" key="1">
    <source>
        <dbReference type="EMBL" id="ANI18882.1"/>
    </source>
</evidence>
<accession>A0A1A9KMY7</accession>
<keyword evidence="1" id="KW-0614">Plasmid</keyword>